<keyword evidence="13 15" id="KW-0460">Magnesium</keyword>
<dbReference type="CDD" id="cd10845">
    <property type="entry name" value="DSRM_RNAse_III_family"/>
    <property type="match status" value="1"/>
</dbReference>
<comment type="function">
    <text evidence="15">Digests double-stranded RNA. Involved in the processing of primary rRNA transcript to yield the immediate precursors to the large and small rRNAs (23S and 16S). Processes some mRNAs, and tRNAs when they are encoded in the rRNA operon. Processes pre-crRNA and tracrRNA of type II CRISPR loci if present in the organism.</text>
</comment>
<evidence type="ECO:0000256" key="2">
    <source>
        <dbReference type="ARBA" id="ARBA00004496"/>
    </source>
</evidence>
<dbReference type="PROSITE" id="PS00517">
    <property type="entry name" value="RNASE_3_1"/>
    <property type="match status" value="1"/>
</dbReference>
<dbReference type="GO" id="GO:0010468">
    <property type="term" value="P:regulation of gene expression"/>
    <property type="evidence" value="ECO:0007669"/>
    <property type="project" value="TreeGrafter"/>
</dbReference>
<keyword evidence="20" id="KW-1185">Reference proteome</keyword>
<reference evidence="20" key="1">
    <citation type="submission" date="2017-06" db="EMBL/GenBank/DDBJ databases">
        <title>Investigating the central metabolism of Clostridium thermosuccinogenes.</title>
        <authorList>
            <person name="Koendjbiharie J.G."/>
            <person name="Van Kranenburg R."/>
            <person name="Vriesendorp B."/>
        </authorList>
    </citation>
    <scope>NUCLEOTIDE SEQUENCE [LARGE SCALE GENOMIC DNA]</scope>
    <source>
        <strain evidence="20">DSM 5806</strain>
    </source>
</reference>
<dbReference type="GO" id="GO:0046872">
    <property type="term" value="F:metal ion binding"/>
    <property type="evidence" value="ECO:0007669"/>
    <property type="project" value="UniProtKB-KW"/>
</dbReference>
<dbReference type="InterPro" id="IPR011907">
    <property type="entry name" value="RNase_III"/>
</dbReference>
<evidence type="ECO:0000256" key="7">
    <source>
        <dbReference type="ARBA" id="ARBA00022664"/>
    </source>
</evidence>
<evidence type="ECO:0000256" key="6">
    <source>
        <dbReference type="ARBA" id="ARBA00022552"/>
    </source>
</evidence>
<dbReference type="KEGG" id="cthd:CDO33_08465"/>
<comment type="caution">
    <text evidence="19">The sequence shown here is derived from an EMBL/GenBank/DDBJ whole genome shotgun (WGS) entry which is preliminary data.</text>
</comment>
<dbReference type="HAMAP" id="MF_00104">
    <property type="entry name" value="RNase_III"/>
    <property type="match status" value="1"/>
</dbReference>
<evidence type="ECO:0000256" key="8">
    <source>
        <dbReference type="ARBA" id="ARBA00022694"/>
    </source>
</evidence>
<accession>A0A2K2FLU4</accession>
<dbReference type="Pfam" id="PF00035">
    <property type="entry name" value="dsrm"/>
    <property type="match status" value="1"/>
</dbReference>
<dbReference type="SMART" id="SM00535">
    <property type="entry name" value="RIBOc"/>
    <property type="match status" value="1"/>
</dbReference>
<dbReference type="FunFam" id="1.10.1520.10:FF:000001">
    <property type="entry name" value="Ribonuclease 3"/>
    <property type="match status" value="1"/>
</dbReference>
<evidence type="ECO:0000256" key="14">
    <source>
        <dbReference type="ARBA" id="ARBA00022884"/>
    </source>
</evidence>
<dbReference type="AlphaFoldDB" id="A0A2K2FLU4"/>
<dbReference type="GO" id="GO:0005737">
    <property type="term" value="C:cytoplasm"/>
    <property type="evidence" value="ECO:0007669"/>
    <property type="project" value="UniProtKB-SubCell"/>
</dbReference>
<feature type="active site" evidence="15">
    <location>
        <position position="129"/>
    </location>
</feature>
<evidence type="ECO:0000256" key="1">
    <source>
        <dbReference type="ARBA" id="ARBA00000109"/>
    </source>
</evidence>
<keyword evidence="12 15" id="KW-0378">Hydrolase</keyword>
<dbReference type="SMART" id="SM00358">
    <property type="entry name" value="DSRM"/>
    <property type="match status" value="1"/>
</dbReference>
<dbReference type="GO" id="GO:0042802">
    <property type="term" value="F:identical protein binding"/>
    <property type="evidence" value="ECO:0007669"/>
    <property type="project" value="UniProtKB-ARBA"/>
</dbReference>
<evidence type="ECO:0000256" key="15">
    <source>
        <dbReference type="HAMAP-Rule" id="MF_00104"/>
    </source>
</evidence>
<keyword evidence="8 15" id="KW-0819">tRNA processing</keyword>
<dbReference type="InterPro" id="IPR000999">
    <property type="entry name" value="RNase_III_dom"/>
</dbReference>
<dbReference type="SUPFAM" id="SSF69065">
    <property type="entry name" value="RNase III domain-like"/>
    <property type="match status" value="1"/>
</dbReference>
<keyword evidence="14 15" id="KW-0694">RNA-binding</keyword>
<dbReference type="PROSITE" id="PS50137">
    <property type="entry name" value="DS_RBD"/>
    <property type="match status" value="1"/>
</dbReference>
<dbReference type="PANTHER" id="PTHR11207">
    <property type="entry name" value="RIBONUCLEASE III"/>
    <property type="match status" value="1"/>
</dbReference>
<dbReference type="OrthoDB" id="9805026at2"/>
<comment type="similarity">
    <text evidence="3">Belongs to the ribonuclease III family.</text>
</comment>
<feature type="active site" evidence="15">
    <location>
        <position position="57"/>
    </location>
</feature>
<dbReference type="SUPFAM" id="SSF54768">
    <property type="entry name" value="dsRNA-binding domain-like"/>
    <property type="match status" value="1"/>
</dbReference>
<keyword evidence="6 15" id="KW-0698">rRNA processing</keyword>
<dbReference type="GO" id="GO:0019843">
    <property type="term" value="F:rRNA binding"/>
    <property type="evidence" value="ECO:0007669"/>
    <property type="project" value="UniProtKB-KW"/>
</dbReference>
<dbReference type="RefSeq" id="WP_103081190.1">
    <property type="nucleotide sequence ID" value="NZ_CP021850.1"/>
</dbReference>
<dbReference type="Proteomes" id="UP000236151">
    <property type="component" value="Unassembled WGS sequence"/>
</dbReference>
<evidence type="ECO:0000256" key="16">
    <source>
        <dbReference type="SAM" id="MobiDB-lite"/>
    </source>
</evidence>
<dbReference type="InterPro" id="IPR014720">
    <property type="entry name" value="dsRBD_dom"/>
</dbReference>
<keyword evidence="7 15" id="KW-0507">mRNA processing</keyword>
<feature type="region of interest" description="Disordered" evidence="16">
    <location>
        <begin position="211"/>
        <end position="238"/>
    </location>
</feature>
<comment type="cofactor">
    <cofactor evidence="15">
        <name>Mg(2+)</name>
        <dbReference type="ChEBI" id="CHEBI:18420"/>
    </cofactor>
</comment>
<keyword evidence="5 15" id="KW-0963">Cytoplasm</keyword>
<evidence type="ECO:0000256" key="9">
    <source>
        <dbReference type="ARBA" id="ARBA00022722"/>
    </source>
</evidence>
<evidence type="ECO:0000256" key="11">
    <source>
        <dbReference type="ARBA" id="ARBA00022759"/>
    </source>
</evidence>
<keyword evidence="15" id="KW-0699">rRNA-binding</keyword>
<evidence type="ECO:0000256" key="4">
    <source>
        <dbReference type="ARBA" id="ARBA00011738"/>
    </source>
</evidence>
<dbReference type="CDD" id="cd00593">
    <property type="entry name" value="RIBOc"/>
    <property type="match status" value="1"/>
</dbReference>
<keyword evidence="11 15" id="KW-0255">Endonuclease</keyword>
<dbReference type="GO" id="GO:0004525">
    <property type="term" value="F:ribonuclease III activity"/>
    <property type="evidence" value="ECO:0007669"/>
    <property type="project" value="UniProtKB-UniRule"/>
</dbReference>
<organism evidence="19 20">
    <name type="scientific">Clostridium thermosuccinogenes</name>
    <dbReference type="NCBI Taxonomy" id="84032"/>
    <lineage>
        <taxon>Bacteria</taxon>
        <taxon>Bacillati</taxon>
        <taxon>Bacillota</taxon>
        <taxon>Clostridia</taxon>
        <taxon>Eubacteriales</taxon>
        <taxon>Clostridiaceae</taxon>
        <taxon>Clostridium</taxon>
    </lineage>
</organism>
<dbReference type="InterPro" id="IPR036389">
    <property type="entry name" value="RNase_III_sf"/>
</dbReference>
<comment type="subunit">
    <text evidence="4 15">Homodimer.</text>
</comment>
<feature type="binding site" evidence="15">
    <location>
        <position position="53"/>
    </location>
    <ligand>
        <name>Mg(2+)</name>
        <dbReference type="ChEBI" id="CHEBI:18420"/>
    </ligand>
</feature>
<evidence type="ECO:0000256" key="10">
    <source>
        <dbReference type="ARBA" id="ARBA00022723"/>
    </source>
</evidence>
<proteinExistence type="inferred from homology"/>
<comment type="catalytic activity">
    <reaction evidence="1 15">
        <text>Endonucleolytic cleavage to 5'-phosphomonoester.</text>
        <dbReference type="EC" id="3.1.26.3"/>
    </reaction>
</comment>
<dbReference type="Gene3D" id="1.10.1520.10">
    <property type="entry name" value="Ribonuclease III domain"/>
    <property type="match status" value="1"/>
</dbReference>
<dbReference type="PANTHER" id="PTHR11207:SF0">
    <property type="entry name" value="RIBONUCLEASE 3"/>
    <property type="match status" value="1"/>
</dbReference>
<dbReference type="NCBIfam" id="TIGR02191">
    <property type="entry name" value="RNaseIII"/>
    <property type="match status" value="1"/>
</dbReference>
<feature type="domain" description="RNase III" evidence="18">
    <location>
        <begin position="11"/>
        <end position="140"/>
    </location>
</feature>
<evidence type="ECO:0000256" key="12">
    <source>
        <dbReference type="ARBA" id="ARBA00022801"/>
    </source>
</evidence>
<evidence type="ECO:0000256" key="13">
    <source>
        <dbReference type="ARBA" id="ARBA00022842"/>
    </source>
</evidence>
<evidence type="ECO:0000313" key="19">
    <source>
        <dbReference type="EMBL" id="PNT99757.1"/>
    </source>
</evidence>
<evidence type="ECO:0000313" key="20">
    <source>
        <dbReference type="Proteomes" id="UP000236151"/>
    </source>
</evidence>
<sequence>MDKRSLLNEKISEFEKEIGYTFKNKDNAVLALTHSSYANENKHEKVQSNERLEFLGDAVLNIVISESIYTRHSELAEGDMTKVRANIVCEATLIKCSENLHIGDYLLLGKGEELTGGRSRISILSDAFEAIIGAIYIDGGMDKAREFIFRNMHHIIEDAVKGTLFLDFKTQLQEMVQKGNDCRIVYEIIDEKGPDHNKVFVTQVKVNNEVMGSGTGKSKKEAEQNAAKSAIEKLNKNK</sequence>
<feature type="domain" description="DRBM" evidence="17">
    <location>
        <begin position="167"/>
        <end position="236"/>
    </location>
</feature>
<dbReference type="GO" id="GO:0006364">
    <property type="term" value="P:rRNA processing"/>
    <property type="evidence" value="ECO:0007669"/>
    <property type="project" value="UniProtKB-UniRule"/>
</dbReference>
<dbReference type="EMBL" id="NIOJ01000016">
    <property type="protein sequence ID" value="PNT99757.1"/>
    <property type="molecule type" value="Genomic_DNA"/>
</dbReference>
<protein>
    <recommendedName>
        <fullName evidence="15">Ribonuclease 3</fullName>
        <ecNumber evidence="15">3.1.26.3</ecNumber>
    </recommendedName>
    <alternativeName>
        <fullName evidence="15">Ribonuclease III</fullName>
        <shortName evidence="15">RNase III</shortName>
    </alternativeName>
</protein>
<dbReference type="EC" id="3.1.26.3" evidence="15"/>
<dbReference type="GO" id="GO:0003725">
    <property type="term" value="F:double-stranded RNA binding"/>
    <property type="evidence" value="ECO:0007669"/>
    <property type="project" value="TreeGrafter"/>
</dbReference>
<feature type="binding site" evidence="15">
    <location>
        <position position="129"/>
    </location>
    <ligand>
        <name>Mg(2+)</name>
        <dbReference type="ChEBI" id="CHEBI:18420"/>
    </ligand>
</feature>
<dbReference type="Pfam" id="PF14622">
    <property type="entry name" value="Ribonucleas_3_3"/>
    <property type="match status" value="1"/>
</dbReference>
<name>A0A2K2FLU4_9CLOT</name>
<keyword evidence="10 15" id="KW-0479">Metal-binding</keyword>
<dbReference type="PROSITE" id="PS50142">
    <property type="entry name" value="RNASE_3_2"/>
    <property type="match status" value="1"/>
</dbReference>
<dbReference type="FunFam" id="3.30.160.20:FF:000003">
    <property type="entry name" value="Ribonuclease 3"/>
    <property type="match status" value="1"/>
</dbReference>
<evidence type="ECO:0000256" key="3">
    <source>
        <dbReference type="ARBA" id="ARBA00010183"/>
    </source>
</evidence>
<evidence type="ECO:0000259" key="17">
    <source>
        <dbReference type="PROSITE" id="PS50137"/>
    </source>
</evidence>
<dbReference type="GO" id="GO:0008033">
    <property type="term" value="P:tRNA processing"/>
    <property type="evidence" value="ECO:0007669"/>
    <property type="project" value="UniProtKB-KW"/>
</dbReference>
<evidence type="ECO:0000259" key="18">
    <source>
        <dbReference type="PROSITE" id="PS50142"/>
    </source>
</evidence>
<keyword evidence="9 15" id="KW-0540">Nuclease</keyword>
<comment type="subcellular location">
    <subcellularLocation>
        <location evidence="2 15">Cytoplasm</location>
    </subcellularLocation>
</comment>
<evidence type="ECO:0000256" key="5">
    <source>
        <dbReference type="ARBA" id="ARBA00022490"/>
    </source>
</evidence>
<dbReference type="Gene3D" id="3.30.160.20">
    <property type="match status" value="1"/>
</dbReference>
<dbReference type="GO" id="GO:0006397">
    <property type="term" value="P:mRNA processing"/>
    <property type="evidence" value="ECO:0007669"/>
    <property type="project" value="UniProtKB-UniRule"/>
</dbReference>
<gene>
    <name evidence="15" type="primary">rnc</name>
    <name evidence="19" type="ORF">CDQ84_07890</name>
</gene>
<feature type="binding site" evidence="15">
    <location>
        <position position="126"/>
    </location>
    <ligand>
        <name>Mg(2+)</name>
        <dbReference type="ChEBI" id="CHEBI:18420"/>
    </ligand>
</feature>